<evidence type="ECO:0000313" key="3">
    <source>
        <dbReference type="EMBL" id="MFC4855390.1"/>
    </source>
</evidence>
<protein>
    <submittedName>
        <fullName evidence="3">Uncharacterized protein</fullName>
    </submittedName>
</protein>
<name>A0ABV9S167_9PSEU</name>
<evidence type="ECO:0000313" key="4">
    <source>
        <dbReference type="Proteomes" id="UP001595859"/>
    </source>
</evidence>
<keyword evidence="2" id="KW-0812">Transmembrane</keyword>
<comment type="caution">
    <text evidence="3">The sequence shown here is derived from an EMBL/GenBank/DDBJ whole genome shotgun (WGS) entry which is preliminary data.</text>
</comment>
<keyword evidence="4" id="KW-1185">Reference proteome</keyword>
<dbReference type="EMBL" id="JBHSIS010000007">
    <property type="protein sequence ID" value="MFC4855390.1"/>
    <property type="molecule type" value="Genomic_DNA"/>
</dbReference>
<keyword evidence="2" id="KW-1133">Transmembrane helix</keyword>
<evidence type="ECO:0000256" key="1">
    <source>
        <dbReference type="SAM" id="MobiDB-lite"/>
    </source>
</evidence>
<gene>
    <name evidence="3" type="ORF">ACFPCV_17915</name>
</gene>
<organism evidence="3 4">
    <name type="scientific">Actinophytocola glycyrrhizae</name>
    <dbReference type="NCBI Taxonomy" id="2044873"/>
    <lineage>
        <taxon>Bacteria</taxon>
        <taxon>Bacillati</taxon>
        <taxon>Actinomycetota</taxon>
        <taxon>Actinomycetes</taxon>
        <taxon>Pseudonocardiales</taxon>
        <taxon>Pseudonocardiaceae</taxon>
    </lineage>
</organism>
<evidence type="ECO:0000256" key="2">
    <source>
        <dbReference type="SAM" id="Phobius"/>
    </source>
</evidence>
<sequence length="213" mass="22385">MSPRTTAPARRRTRSFRLGQTDDTAPVRRRVLPAVLAFVVGAVVFGVGGYLVGSPSEEAQMAADIRAADAARDKVQVKELTDLARATRDDLAPVVAGLAAHEGDAAAWQRTVEGAARSFDDPPSGATATNVARGSLATAIDQLAVAVAAHQQGHHELATRQRDLAVTAWSVGATQLDQINVDAGYGHQHVYLQSEPGGEAFTPDGEPEGHGHR</sequence>
<feature type="region of interest" description="Disordered" evidence="1">
    <location>
        <begin position="1"/>
        <end position="21"/>
    </location>
</feature>
<dbReference type="RefSeq" id="WP_378057336.1">
    <property type="nucleotide sequence ID" value="NZ_JBHSIS010000007.1"/>
</dbReference>
<proteinExistence type="predicted"/>
<dbReference type="Proteomes" id="UP001595859">
    <property type="component" value="Unassembled WGS sequence"/>
</dbReference>
<accession>A0ABV9S167</accession>
<feature type="region of interest" description="Disordered" evidence="1">
    <location>
        <begin position="193"/>
        <end position="213"/>
    </location>
</feature>
<reference evidence="4" key="1">
    <citation type="journal article" date="2019" name="Int. J. Syst. Evol. Microbiol.">
        <title>The Global Catalogue of Microorganisms (GCM) 10K type strain sequencing project: providing services to taxonomists for standard genome sequencing and annotation.</title>
        <authorList>
            <consortium name="The Broad Institute Genomics Platform"/>
            <consortium name="The Broad Institute Genome Sequencing Center for Infectious Disease"/>
            <person name="Wu L."/>
            <person name="Ma J."/>
        </authorList>
    </citation>
    <scope>NUCLEOTIDE SEQUENCE [LARGE SCALE GENOMIC DNA]</scope>
    <source>
        <strain evidence="4">ZS-22-S1</strain>
    </source>
</reference>
<feature type="transmembrane region" description="Helical" evidence="2">
    <location>
        <begin position="31"/>
        <end position="52"/>
    </location>
</feature>
<keyword evidence="2" id="KW-0472">Membrane</keyword>